<name>L1KL88_9ACTN</name>
<reference evidence="2 3" key="1">
    <citation type="submission" date="2012-11" db="EMBL/GenBank/DDBJ databases">
        <authorList>
            <person name="Huguet-Tapia J.C."/>
            <person name="Durkin A.S."/>
            <person name="Pettis G.S."/>
            <person name="Badger J.H."/>
        </authorList>
    </citation>
    <scope>NUCLEOTIDE SEQUENCE [LARGE SCALE GENOMIC DNA]</scope>
    <source>
        <strain evidence="2 3">91-03</strain>
    </source>
</reference>
<feature type="compositionally biased region" description="Basic residues" evidence="1">
    <location>
        <begin position="144"/>
        <end position="153"/>
    </location>
</feature>
<comment type="caution">
    <text evidence="2">The sequence shown here is derived from an EMBL/GenBank/DDBJ whole genome shotgun (WGS) entry which is preliminary data.</text>
</comment>
<keyword evidence="3" id="KW-1185">Reference proteome</keyword>
<dbReference type="Proteomes" id="UP000010411">
    <property type="component" value="Unassembled WGS sequence"/>
</dbReference>
<dbReference type="PATRIC" id="fig|698759.3.peg.7938"/>
<evidence type="ECO:0000313" key="2">
    <source>
        <dbReference type="EMBL" id="EKX61347.1"/>
    </source>
</evidence>
<feature type="region of interest" description="Disordered" evidence="1">
    <location>
        <begin position="83"/>
        <end position="156"/>
    </location>
</feature>
<feature type="compositionally biased region" description="Low complexity" evidence="1">
    <location>
        <begin position="96"/>
        <end position="106"/>
    </location>
</feature>
<proteinExistence type="predicted"/>
<evidence type="ECO:0000256" key="1">
    <source>
        <dbReference type="SAM" id="MobiDB-lite"/>
    </source>
</evidence>
<sequence>MPISVLSRGSPDAAGEEVESSSAARSGTPTGLQGLSPCVLCQSRVVCTVAEWLCPGRYAGSPVTCETSEPSWCGARSAAARCSEGPAVGDRGAEGTGRAAGRAAGEADGEGKGRRRSALTRSCPAPARPVGTPRRRTASGDVPHRRRRRKPARLRVGGVTCATLRVS</sequence>
<evidence type="ECO:0000313" key="3">
    <source>
        <dbReference type="Proteomes" id="UP000010411"/>
    </source>
</evidence>
<organism evidence="2 3">
    <name type="scientific">Streptomyces ipomoeae 91-03</name>
    <dbReference type="NCBI Taxonomy" id="698759"/>
    <lineage>
        <taxon>Bacteria</taxon>
        <taxon>Bacillati</taxon>
        <taxon>Actinomycetota</taxon>
        <taxon>Actinomycetes</taxon>
        <taxon>Kitasatosporales</taxon>
        <taxon>Streptomycetaceae</taxon>
        <taxon>Streptomyces</taxon>
    </lineage>
</organism>
<accession>L1KL88</accession>
<dbReference type="EMBL" id="AEJC01000601">
    <property type="protein sequence ID" value="EKX61347.1"/>
    <property type="molecule type" value="Genomic_DNA"/>
</dbReference>
<protein>
    <submittedName>
        <fullName evidence="2">Uncharacterized protein</fullName>
    </submittedName>
</protein>
<gene>
    <name evidence="2" type="ORF">STRIP9103_04921</name>
</gene>
<feature type="region of interest" description="Disordered" evidence="1">
    <location>
        <begin position="1"/>
        <end position="31"/>
    </location>
</feature>
<dbReference type="AlphaFoldDB" id="L1KL88"/>